<dbReference type="RefSeq" id="WP_194415811.1">
    <property type="nucleotide sequence ID" value="NZ_JACXXJ020000003.1"/>
</dbReference>
<comment type="caution">
    <text evidence="1">The sequence shown here is derived from an EMBL/GenBank/DDBJ whole genome shotgun (WGS) entry which is preliminary data.</text>
</comment>
<gene>
    <name evidence="1" type="ORF">IEI95_002930</name>
</gene>
<protein>
    <submittedName>
        <fullName evidence="1">DUF2274 domain-containing protein</fullName>
    </submittedName>
</protein>
<name>A0AAE2USL7_AGRVI</name>
<accession>A0AAE2USL7</accession>
<dbReference type="Proteomes" id="UP000655037">
    <property type="component" value="Unassembled WGS sequence"/>
</dbReference>
<evidence type="ECO:0000313" key="1">
    <source>
        <dbReference type="EMBL" id="MBF2713206.1"/>
    </source>
</evidence>
<dbReference type="Pfam" id="PF10038">
    <property type="entry name" value="DUF2274"/>
    <property type="match status" value="1"/>
</dbReference>
<dbReference type="AlphaFoldDB" id="A0AAE2USL7"/>
<evidence type="ECO:0000313" key="2">
    <source>
        <dbReference type="Proteomes" id="UP000655037"/>
    </source>
</evidence>
<dbReference type="EMBL" id="JACXXJ020000003">
    <property type="protein sequence ID" value="MBF2713206.1"/>
    <property type="molecule type" value="Genomic_DNA"/>
</dbReference>
<proteinExistence type="predicted"/>
<sequence length="74" mass="8292">MTKLKLSAIPDEKPVKITIELPAPVFRDLQTYAAIIARTAGEDTPPDPFKLVAPMLQRFMATDRGFSKAKRDVY</sequence>
<dbReference type="InterPro" id="IPR018733">
    <property type="entry name" value="DUF2274"/>
</dbReference>
<organism evidence="1 2">
    <name type="scientific">Agrobacterium vitis</name>
    <name type="common">Rhizobium vitis</name>
    <dbReference type="NCBI Taxonomy" id="373"/>
    <lineage>
        <taxon>Bacteria</taxon>
        <taxon>Pseudomonadati</taxon>
        <taxon>Pseudomonadota</taxon>
        <taxon>Alphaproteobacteria</taxon>
        <taxon>Hyphomicrobiales</taxon>
        <taxon>Rhizobiaceae</taxon>
        <taxon>Rhizobium/Agrobacterium group</taxon>
        <taxon>Agrobacterium</taxon>
    </lineage>
</organism>
<reference evidence="1" key="1">
    <citation type="submission" date="2020-11" db="EMBL/GenBank/DDBJ databases">
        <title>Agrobacterium vitis strain K377 genome.</title>
        <authorList>
            <person name="Xi H."/>
        </authorList>
    </citation>
    <scope>NUCLEOTIDE SEQUENCE</scope>
    <source>
        <strain evidence="1">K377</strain>
    </source>
</reference>